<dbReference type="GO" id="GO:0007059">
    <property type="term" value="P:chromosome segregation"/>
    <property type="evidence" value="ECO:0007669"/>
    <property type="project" value="UniProtKB-UniRule"/>
</dbReference>
<evidence type="ECO:0000256" key="5">
    <source>
        <dbReference type="ARBA" id="ARBA00022829"/>
    </source>
</evidence>
<gene>
    <name evidence="10 14" type="primary">xerC</name>
    <name evidence="14" type="ORF">CDO51_03950</name>
</gene>
<feature type="active site" evidence="10">
    <location>
        <position position="146"/>
    </location>
</feature>
<keyword evidence="4 10" id="KW-0132">Cell division</keyword>
<feature type="active site" description="O-(3'-phospho-DNA)-tyrosine intermediate" evidence="10">
    <location>
        <position position="280"/>
    </location>
</feature>
<evidence type="ECO:0000256" key="6">
    <source>
        <dbReference type="ARBA" id="ARBA00022908"/>
    </source>
</evidence>
<dbReference type="OrthoDB" id="283809at2"/>
<accession>A0A226BYU8</accession>
<comment type="similarity">
    <text evidence="2 10">Belongs to the 'phage' integrase family. XerC subfamily.</text>
</comment>
<evidence type="ECO:0000313" key="15">
    <source>
        <dbReference type="Proteomes" id="UP000214588"/>
    </source>
</evidence>
<evidence type="ECO:0000313" key="14">
    <source>
        <dbReference type="EMBL" id="OWZ84218.1"/>
    </source>
</evidence>
<comment type="subcellular location">
    <subcellularLocation>
        <location evidence="1 10">Cytoplasm</location>
    </subcellularLocation>
</comment>
<keyword evidence="6 10" id="KW-0229">DNA integration</keyword>
<keyword evidence="8 10" id="KW-0233">DNA recombination</keyword>
<dbReference type="PROSITE" id="PS51900">
    <property type="entry name" value="CB"/>
    <property type="match status" value="1"/>
</dbReference>
<name>A0A226BYU8_9FIRM</name>
<dbReference type="NCBIfam" id="TIGR02224">
    <property type="entry name" value="recomb_XerC"/>
    <property type="match status" value="1"/>
</dbReference>
<reference evidence="14 15" key="1">
    <citation type="submission" date="2017-06" db="EMBL/GenBank/DDBJ databases">
        <title>Draft Genome Sequence of Natranaerobius trueperi halophilic, alkalithermophilic bacteria from soda lakes.</title>
        <authorList>
            <person name="Zhao B."/>
        </authorList>
    </citation>
    <scope>NUCLEOTIDE SEQUENCE [LARGE SCALE GENOMIC DNA]</scope>
    <source>
        <strain evidence="14 15">DSM 18760</strain>
    </source>
</reference>
<feature type="active site" evidence="10">
    <location>
        <position position="245"/>
    </location>
</feature>
<keyword evidence="3 10" id="KW-0963">Cytoplasm</keyword>
<comment type="function">
    <text evidence="10">Site-specific tyrosine recombinase, which acts by catalyzing the cutting and rejoining of the recombining DNA molecules. The XerC-XerD complex is essential to convert dimers of the bacterial chromosome into monomers to permit their segregation at cell division. It also contributes to the segregational stability of plasmids.</text>
</comment>
<dbReference type="Gene3D" id="1.10.150.130">
    <property type="match status" value="1"/>
</dbReference>
<keyword evidence="7 10" id="KW-0238">DNA-binding</keyword>
<dbReference type="InterPro" id="IPR002104">
    <property type="entry name" value="Integrase_catalytic"/>
</dbReference>
<protein>
    <recommendedName>
        <fullName evidence="10 11">Tyrosine recombinase XerC</fullName>
    </recommendedName>
</protein>
<dbReference type="InterPro" id="IPR050090">
    <property type="entry name" value="Tyrosine_recombinase_XerCD"/>
</dbReference>
<evidence type="ECO:0000256" key="11">
    <source>
        <dbReference type="NCBIfam" id="TIGR02224"/>
    </source>
</evidence>
<dbReference type="AlphaFoldDB" id="A0A226BYU8"/>
<evidence type="ECO:0000256" key="9">
    <source>
        <dbReference type="ARBA" id="ARBA00023306"/>
    </source>
</evidence>
<dbReference type="Gene3D" id="1.10.443.10">
    <property type="entry name" value="Intergrase catalytic core"/>
    <property type="match status" value="1"/>
</dbReference>
<evidence type="ECO:0000256" key="8">
    <source>
        <dbReference type="ARBA" id="ARBA00023172"/>
    </source>
</evidence>
<sequence length="299" mass="34649">MQKELQDFINYLKSEKNASQYTIKDYRSDLSQAIDFFSSEFDLQGWSQITHKHIRHFLAFLKNQSYNKSTTARKLSAIRSLFKYLTREEKLANNTSALLKSPKKERKLPTFLSNQDIELILNAPDDSIYGIRDKVILEIFYSSGVRISELWGLDISDIDFTNSYLKVSGKGKVERLVPFGKFARMSLRNYLKNSRPYLLKKNNNGYESKALFLNKFGNRISVRSIRRRVDKYVKEAANLGHISPHSLRHSFATHLLDGGADLRAVQELLGHVNISTTQIYTHVSQERMTEVYNKFHPRA</sequence>
<organism evidence="14 15">
    <name type="scientific">Natranaerobius trueperi</name>
    <dbReference type="NCBI Taxonomy" id="759412"/>
    <lineage>
        <taxon>Bacteria</taxon>
        <taxon>Bacillati</taxon>
        <taxon>Bacillota</taxon>
        <taxon>Clostridia</taxon>
        <taxon>Natranaerobiales</taxon>
        <taxon>Natranaerobiaceae</taxon>
        <taxon>Natranaerobius</taxon>
    </lineage>
</organism>
<dbReference type="PANTHER" id="PTHR30349:SF77">
    <property type="entry name" value="TYROSINE RECOMBINASE XERC"/>
    <property type="match status" value="1"/>
</dbReference>
<evidence type="ECO:0000256" key="7">
    <source>
        <dbReference type="ARBA" id="ARBA00023125"/>
    </source>
</evidence>
<dbReference type="GO" id="GO:0005737">
    <property type="term" value="C:cytoplasm"/>
    <property type="evidence" value="ECO:0007669"/>
    <property type="project" value="UniProtKB-SubCell"/>
</dbReference>
<dbReference type="GO" id="GO:0009037">
    <property type="term" value="F:tyrosine-based site-specific recombinase activity"/>
    <property type="evidence" value="ECO:0007669"/>
    <property type="project" value="UniProtKB-UniRule"/>
</dbReference>
<feature type="active site" evidence="10">
    <location>
        <position position="170"/>
    </location>
</feature>
<dbReference type="GO" id="GO:0003677">
    <property type="term" value="F:DNA binding"/>
    <property type="evidence" value="ECO:0007669"/>
    <property type="project" value="UniProtKB-UniRule"/>
</dbReference>
<dbReference type="InterPro" id="IPR023009">
    <property type="entry name" value="Tyrosine_recombinase_XerC/XerD"/>
</dbReference>
<proteinExistence type="inferred from homology"/>
<evidence type="ECO:0000256" key="10">
    <source>
        <dbReference type="HAMAP-Rule" id="MF_01808"/>
    </source>
</evidence>
<dbReference type="InterPro" id="IPR010998">
    <property type="entry name" value="Integrase_recombinase_N"/>
</dbReference>
<dbReference type="NCBIfam" id="NF040815">
    <property type="entry name" value="recomb_XerA_Arch"/>
    <property type="match status" value="1"/>
</dbReference>
<dbReference type="NCBIfam" id="NF001399">
    <property type="entry name" value="PRK00283.1"/>
    <property type="match status" value="1"/>
</dbReference>
<keyword evidence="15" id="KW-1185">Reference proteome</keyword>
<dbReference type="EMBL" id="NIQC01000006">
    <property type="protein sequence ID" value="OWZ84218.1"/>
    <property type="molecule type" value="Genomic_DNA"/>
</dbReference>
<dbReference type="Pfam" id="PF00589">
    <property type="entry name" value="Phage_integrase"/>
    <property type="match status" value="1"/>
</dbReference>
<dbReference type="Proteomes" id="UP000214588">
    <property type="component" value="Unassembled WGS sequence"/>
</dbReference>
<dbReference type="InterPro" id="IPR013762">
    <property type="entry name" value="Integrase-like_cat_sf"/>
</dbReference>
<evidence type="ECO:0000256" key="2">
    <source>
        <dbReference type="ARBA" id="ARBA00006657"/>
    </source>
</evidence>
<dbReference type="InterPro" id="IPR011931">
    <property type="entry name" value="Recomb_XerC"/>
</dbReference>
<evidence type="ECO:0000256" key="4">
    <source>
        <dbReference type="ARBA" id="ARBA00022618"/>
    </source>
</evidence>
<evidence type="ECO:0000259" key="13">
    <source>
        <dbReference type="PROSITE" id="PS51900"/>
    </source>
</evidence>
<feature type="active site" evidence="10">
    <location>
        <position position="248"/>
    </location>
</feature>
<feature type="domain" description="Core-binding (CB)" evidence="13">
    <location>
        <begin position="1"/>
        <end position="86"/>
    </location>
</feature>
<keyword evidence="9 10" id="KW-0131">Cell cycle</keyword>
<dbReference type="Pfam" id="PF02899">
    <property type="entry name" value="Phage_int_SAM_1"/>
    <property type="match status" value="1"/>
</dbReference>
<feature type="active site" evidence="10">
    <location>
        <position position="271"/>
    </location>
</feature>
<dbReference type="PANTHER" id="PTHR30349">
    <property type="entry name" value="PHAGE INTEGRASE-RELATED"/>
    <property type="match status" value="1"/>
</dbReference>
<dbReference type="InterPro" id="IPR004107">
    <property type="entry name" value="Integrase_SAM-like_N"/>
</dbReference>
<dbReference type="PROSITE" id="PS51898">
    <property type="entry name" value="TYR_RECOMBINASE"/>
    <property type="match status" value="1"/>
</dbReference>
<dbReference type="InterPro" id="IPR044068">
    <property type="entry name" value="CB"/>
</dbReference>
<dbReference type="InterPro" id="IPR011010">
    <property type="entry name" value="DNA_brk_join_enz"/>
</dbReference>
<evidence type="ECO:0000256" key="1">
    <source>
        <dbReference type="ARBA" id="ARBA00004496"/>
    </source>
</evidence>
<evidence type="ECO:0000256" key="3">
    <source>
        <dbReference type="ARBA" id="ARBA00022490"/>
    </source>
</evidence>
<comment type="caution">
    <text evidence="14">The sequence shown here is derived from an EMBL/GenBank/DDBJ whole genome shotgun (WGS) entry which is preliminary data.</text>
</comment>
<evidence type="ECO:0000259" key="12">
    <source>
        <dbReference type="PROSITE" id="PS51898"/>
    </source>
</evidence>
<dbReference type="GO" id="GO:0051301">
    <property type="term" value="P:cell division"/>
    <property type="evidence" value="ECO:0007669"/>
    <property type="project" value="UniProtKB-UniRule"/>
</dbReference>
<dbReference type="GO" id="GO:0006313">
    <property type="term" value="P:DNA transposition"/>
    <property type="evidence" value="ECO:0007669"/>
    <property type="project" value="UniProtKB-UniRule"/>
</dbReference>
<keyword evidence="5 10" id="KW-0159">Chromosome partition</keyword>
<dbReference type="SUPFAM" id="SSF56349">
    <property type="entry name" value="DNA breaking-rejoining enzymes"/>
    <property type="match status" value="1"/>
</dbReference>
<dbReference type="HAMAP" id="MF_01808">
    <property type="entry name" value="Recomb_XerC_XerD"/>
    <property type="match status" value="1"/>
</dbReference>
<comment type="subunit">
    <text evidence="10">Forms a cyclic heterotetrameric complex composed of two molecules of XerC and two molecules of XerD.</text>
</comment>
<feature type="domain" description="Tyr recombinase" evidence="12">
    <location>
        <begin position="107"/>
        <end position="293"/>
    </location>
</feature>
<dbReference type="CDD" id="cd00798">
    <property type="entry name" value="INT_XerDC_C"/>
    <property type="match status" value="1"/>
</dbReference>